<name>A0ABN9TSJ1_9DINO</name>
<gene>
    <name evidence="2" type="ORF">PCOR1329_LOCUS41619</name>
</gene>
<sequence length="1137" mass="123734">MTMKKIGIGVVGVRLSQLPEQYNARTCSKVCLGCGCKPSDPDPINPTLSYAWFKPDYGGLVCAYCGTAKARKYPHKSNDQVFKGVRTNEEEWKKFQQFCKFLIESWKSGKQRVRNVLDAPMEQTVKKIAEINMSAADKGKMKLYDSYVQEFGDPATNGRGHTITMAQWKDGSKQKVVLIPMTASDEMECKWKIKNGFRHDTTLDDGALSMRPDQQRQLFDSLRDAHGVSRLSGDIQPSGGAAAVRRATADRAKAALDARSAPSATPPSLPTRRQGGAGRRGVARPKAGKGKAGIGAADLAKEERELEKLVEKGEACLREFAAWSRETIVHEKDKRFYKATRSLSDSIAAKNTSDVTASNAELAEKAEITVKLMGLMVQRVKAYTTWVKKAEDKPYLDEIASMTEFSMKAPMVTLELPVCIQCDAMELEFRSGICDAISEIRQARASVEDSAEVADQILQRWQTVDLANVQRLYSHDKAVAEQSRMVKETFLDILNHTDLNKLSPEDTLEAMRIALSPIPRDSPPASFDLGAPVLQALRSIKSVVLVDRYAGRGREALDDIAVFQSSDNEILMQFKTPAGLKMLRCCKDSPSSVVKVENSVNRLREMSGKTFDTVAEIIMFDKEFHLPGVVEQAGEECATCLARNLDAWIMAQSCVVKGAVKAVLDGSIDAESAGEDRVLSAPALTTFLAQVPNVLKMGIVTAKTDAAEAYVHGLDLLKAIAAGPLLLLTPDAAGSCNMAHFERLAHMIQDISVCYSSSSRAFEKIGSSQTEVRVLLNKAIETLRAAEAAVVTPKVSDIAKFLYCDSSYIPGPDAAAPDAAAAAAAPPITVVPFIREMDIERLATLYDQHRGSLSQVADHVQDAVAMLSALARPEAAAVLQVKFALVRVRLRYARCYGAMADSRTEFVTLDAWLNLIAGLAADHAALTAVFASETLAEMWGAFVGASAASASALRQVEFAPVKTACEHGLEKSGELIITLVGNWSLRLSRWSQKLLSEIPSEWNSFVVKVFDVERIKSELLAKKWDAFARGWASLQRLFSQVRGFECALTGKFDSMHAATSTSVSGVLLDGKKLIAAIASCALIVEKLPNLPSVDRVSVIEQHLSKARSSSALPPPNIVDFLGKELKKAKAAGNGGKK</sequence>
<feature type="non-terminal residue" evidence="2">
    <location>
        <position position="1137"/>
    </location>
</feature>
<evidence type="ECO:0008006" key="4">
    <source>
        <dbReference type="Google" id="ProtNLM"/>
    </source>
</evidence>
<feature type="region of interest" description="Disordered" evidence="1">
    <location>
        <begin position="256"/>
        <end position="297"/>
    </location>
</feature>
<comment type="caution">
    <text evidence="2">The sequence shown here is derived from an EMBL/GenBank/DDBJ whole genome shotgun (WGS) entry which is preliminary data.</text>
</comment>
<proteinExistence type="predicted"/>
<reference evidence="2" key="1">
    <citation type="submission" date="2023-10" db="EMBL/GenBank/DDBJ databases">
        <authorList>
            <person name="Chen Y."/>
            <person name="Shah S."/>
            <person name="Dougan E. K."/>
            <person name="Thang M."/>
            <person name="Chan C."/>
        </authorList>
    </citation>
    <scope>NUCLEOTIDE SEQUENCE [LARGE SCALE GENOMIC DNA]</scope>
</reference>
<dbReference type="EMBL" id="CAUYUJ010015005">
    <property type="protein sequence ID" value="CAK0848743.1"/>
    <property type="molecule type" value="Genomic_DNA"/>
</dbReference>
<evidence type="ECO:0000313" key="3">
    <source>
        <dbReference type="Proteomes" id="UP001189429"/>
    </source>
</evidence>
<evidence type="ECO:0000256" key="1">
    <source>
        <dbReference type="SAM" id="MobiDB-lite"/>
    </source>
</evidence>
<organism evidence="2 3">
    <name type="scientific">Prorocentrum cordatum</name>
    <dbReference type="NCBI Taxonomy" id="2364126"/>
    <lineage>
        <taxon>Eukaryota</taxon>
        <taxon>Sar</taxon>
        <taxon>Alveolata</taxon>
        <taxon>Dinophyceae</taxon>
        <taxon>Prorocentrales</taxon>
        <taxon>Prorocentraceae</taxon>
        <taxon>Prorocentrum</taxon>
    </lineage>
</organism>
<keyword evidence="3" id="KW-1185">Reference proteome</keyword>
<evidence type="ECO:0000313" key="2">
    <source>
        <dbReference type="EMBL" id="CAK0848743.1"/>
    </source>
</evidence>
<accession>A0ABN9TSJ1</accession>
<protein>
    <recommendedName>
        <fullName evidence="4">Exocyst complex component Sec6</fullName>
    </recommendedName>
</protein>
<dbReference type="Proteomes" id="UP001189429">
    <property type="component" value="Unassembled WGS sequence"/>
</dbReference>